<evidence type="ECO:0000256" key="14">
    <source>
        <dbReference type="RuleBase" id="RU000461"/>
    </source>
</evidence>
<keyword evidence="15" id="KW-1133">Transmembrane helix</keyword>
<evidence type="ECO:0000256" key="2">
    <source>
        <dbReference type="ARBA" id="ARBA00004174"/>
    </source>
</evidence>
<evidence type="ECO:0000256" key="9">
    <source>
        <dbReference type="ARBA" id="ARBA00023002"/>
    </source>
</evidence>
<keyword evidence="6 13" id="KW-0479">Metal-binding</keyword>
<accession>A0A9Q0E8Y1</accession>
<evidence type="ECO:0000256" key="12">
    <source>
        <dbReference type="ARBA" id="ARBA00023136"/>
    </source>
</evidence>
<dbReference type="InterPro" id="IPR036396">
    <property type="entry name" value="Cyt_P450_sf"/>
</dbReference>
<dbReference type="GO" id="GO:0006805">
    <property type="term" value="P:xenobiotic metabolic process"/>
    <property type="evidence" value="ECO:0007669"/>
    <property type="project" value="TreeGrafter"/>
</dbReference>
<reference evidence="16" key="1">
    <citation type="submission" date="2022-07" db="EMBL/GenBank/DDBJ databases">
        <title>Chromosome-level genome of Muraenolepis orangiensis.</title>
        <authorList>
            <person name="Kim J."/>
        </authorList>
    </citation>
    <scope>NUCLEOTIDE SEQUENCE</scope>
    <source>
        <strain evidence="16">KU_S4_2022</strain>
        <tissue evidence="16">Muscle</tissue>
    </source>
</reference>
<dbReference type="PANTHER" id="PTHR24300:SF319">
    <property type="entry name" value="CYTOCHROME P450, FAMILY 2, SUBFAMILY AC, POLYPEPTIDE 1"/>
    <property type="match status" value="1"/>
</dbReference>
<name>A0A9Q0E8Y1_9TELE</name>
<keyword evidence="12 15" id="KW-0472">Membrane</keyword>
<organism evidence="16 17">
    <name type="scientific">Muraenolepis orangiensis</name>
    <name type="common">Patagonian moray cod</name>
    <dbReference type="NCBI Taxonomy" id="630683"/>
    <lineage>
        <taxon>Eukaryota</taxon>
        <taxon>Metazoa</taxon>
        <taxon>Chordata</taxon>
        <taxon>Craniata</taxon>
        <taxon>Vertebrata</taxon>
        <taxon>Euteleostomi</taxon>
        <taxon>Actinopterygii</taxon>
        <taxon>Neopterygii</taxon>
        <taxon>Teleostei</taxon>
        <taxon>Neoteleostei</taxon>
        <taxon>Acanthomorphata</taxon>
        <taxon>Zeiogadaria</taxon>
        <taxon>Gadariae</taxon>
        <taxon>Gadiformes</taxon>
        <taxon>Muraenolepidoidei</taxon>
        <taxon>Muraenolepididae</taxon>
        <taxon>Muraenolepis</taxon>
    </lineage>
</organism>
<keyword evidence="9 14" id="KW-0560">Oxidoreductase</keyword>
<dbReference type="GO" id="GO:0005506">
    <property type="term" value="F:iron ion binding"/>
    <property type="evidence" value="ECO:0007669"/>
    <property type="project" value="InterPro"/>
</dbReference>
<protein>
    <recommendedName>
        <fullName evidence="18">Cytochrome P450</fullName>
    </recommendedName>
</protein>
<comment type="cofactor">
    <cofactor evidence="1 13">
        <name>heme</name>
        <dbReference type="ChEBI" id="CHEBI:30413"/>
    </cofactor>
</comment>
<dbReference type="AlphaFoldDB" id="A0A9Q0E8Y1"/>
<comment type="subcellular location">
    <subcellularLocation>
        <location evidence="3">Endoplasmic reticulum membrane</location>
        <topology evidence="3">Peripheral membrane protein</topology>
    </subcellularLocation>
    <subcellularLocation>
        <location evidence="2">Microsome membrane</location>
        <topology evidence="2">Peripheral membrane protein</topology>
    </subcellularLocation>
</comment>
<dbReference type="InterPro" id="IPR017972">
    <property type="entry name" value="Cyt_P450_CS"/>
</dbReference>
<dbReference type="Gene3D" id="1.10.630.10">
    <property type="entry name" value="Cytochrome P450"/>
    <property type="match status" value="2"/>
</dbReference>
<keyword evidence="15" id="KW-0812">Transmembrane</keyword>
<dbReference type="FunFam" id="1.10.630.10:FF:000208">
    <property type="entry name" value="Cytochrome P450, family 2, subfamily k, polypeptide 20"/>
    <property type="match status" value="1"/>
</dbReference>
<dbReference type="InterPro" id="IPR001128">
    <property type="entry name" value="Cyt_P450"/>
</dbReference>
<comment type="caution">
    <text evidence="16">The sequence shown here is derived from an EMBL/GenBank/DDBJ whole genome shotgun (WGS) entry which is preliminary data.</text>
</comment>
<feature type="transmembrane region" description="Helical" evidence="15">
    <location>
        <begin position="6"/>
        <end position="28"/>
    </location>
</feature>
<dbReference type="SUPFAM" id="SSF48264">
    <property type="entry name" value="Cytochrome P450"/>
    <property type="match status" value="1"/>
</dbReference>
<evidence type="ECO:0000256" key="15">
    <source>
        <dbReference type="SAM" id="Phobius"/>
    </source>
</evidence>
<sequence>MELLEVLHSLTSVTLLGAVLFLLVLFFFSRSRNLEQRKEPPGPRPLPLIGNLLHLDPMNPHITLWELSKKFGNVFTVYLGPKKVVVLAGYKTVKQALVNNAEEFGDRELIPIVTEISQEHGIIFANGESWKEMRRFALTTLRDFGMGKKISEEKMIEECQNLMEVFQQYKGKAFDTTKSLNYAVSNIICSIMYGSRFEYDDPEFKAMVNRANETIRLLGSPSVRLYNISPWRFCGCVPASPADTGVQLQEELSSVIGNRQVRVEDRKNLPYTDAVIHEIQRLANIVPMSLPHTTSQDITFQGYFIKKGTVVYPLLTSVLWDETEWETPLSFNPSHFLDKDGKFVKRDAFMPFSAGRRACVGESLARMELFLFFTTLLQHYRFTPPPGVTEDELDLTPTLGLTLNPSPHQLCAHSRD</sequence>
<evidence type="ECO:0000256" key="4">
    <source>
        <dbReference type="ARBA" id="ARBA00010617"/>
    </source>
</evidence>
<dbReference type="EMBL" id="JANIIK010000047">
    <property type="protein sequence ID" value="KAJ3601233.1"/>
    <property type="molecule type" value="Genomic_DNA"/>
</dbReference>
<dbReference type="GO" id="GO:0005789">
    <property type="term" value="C:endoplasmic reticulum membrane"/>
    <property type="evidence" value="ECO:0007669"/>
    <property type="project" value="UniProtKB-SubCell"/>
</dbReference>
<keyword evidence="11 14" id="KW-0503">Monooxygenase</keyword>
<evidence type="ECO:0000256" key="10">
    <source>
        <dbReference type="ARBA" id="ARBA00023004"/>
    </source>
</evidence>
<dbReference type="GO" id="GO:0020037">
    <property type="term" value="F:heme binding"/>
    <property type="evidence" value="ECO:0007669"/>
    <property type="project" value="InterPro"/>
</dbReference>
<dbReference type="FunFam" id="1.10.630.10:FF:000238">
    <property type="entry name" value="Cytochrome P450 2A6"/>
    <property type="match status" value="1"/>
</dbReference>
<keyword evidence="8" id="KW-0492">Microsome</keyword>
<keyword evidence="10 13" id="KW-0408">Iron</keyword>
<evidence type="ECO:0000313" key="17">
    <source>
        <dbReference type="Proteomes" id="UP001148018"/>
    </source>
</evidence>
<keyword evidence="17" id="KW-1185">Reference proteome</keyword>
<dbReference type="InterPro" id="IPR002401">
    <property type="entry name" value="Cyt_P450_E_grp-I"/>
</dbReference>
<evidence type="ECO:0000256" key="6">
    <source>
        <dbReference type="ARBA" id="ARBA00022723"/>
    </source>
</evidence>
<evidence type="ECO:0000256" key="11">
    <source>
        <dbReference type="ARBA" id="ARBA00023033"/>
    </source>
</evidence>
<evidence type="ECO:0000256" key="13">
    <source>
        <dbReference type="PIRSR" id="PIRSR602401-1"/>
    </source>
</evidence>
<gene>
    <name evidence="16" type="ORF">NHX12_032206</name>
</gene>
<proteinExistence type="inferred from homology"/>
<dbReference type="PRINTS" id="PR00463">
    <property type="entry name" value="EP450I"/>
</dbReference>
<keyword evidence="5 13" id="KW-0349">Heme</keyword>
<feature type="binding site" description="axial binding residue" evidence="13">
    <location>
        <position position="359"/>
    </location>
    <ligand>
        <name>heme</name>
        <dbReference type="ChEBI" id="CHEBI:30413"/>
    </ligand>
    <ligandPart>
        <name>Fe</name>
        <dbReference type="ChEBI" id="CHEBI:18248"/>
    </ligandPart>
</feature>
<dbReference type="PROSITE" id="PS00086">
    <property type="entry name" value="CYTOCHROME_P450"/>
    <property type="match status" value="1"/>
</dbReference>
<dbReference type="GO" id="GO:0006082">
    <property type="term" value="P:organic acid metabolic process"/>
    <property type="evidence" value="ECO:0007669"/>
    <property type="project" value="TreeGrafter"/>
</dbReference>
<evidence type="ECO:0000256" key="3">
    <source>
        <dbReference type="ARBA" id="ARBA00004406"/>
    </source>
</evidence>
<dbReference type="Proteomes" id="UP001148018">
    <property type="component" value="Unassembled WGS sequence"/>
</dbReference>
<dbReference type="InterPro" id="IPR050182">
    <property type="entry name" value="Cytochrome_P450_fam2"/>
</dbReference>
<evidence type="ECO:0000256" key="5">
    <source>
        <dbReference type="ARBA" id="ARBA00022617"/>
    </source>
</evidence>
<evidence type="ECO:0000256" key="1">
    <source>
        <dbReference type="ARBA" id="ARBA00001971"/>
    </source>
</evidence>
<dbReference type="PRINTS" id="PR00385">
    <property type="entry name" value="P450"/>
</dbReference>
<comment type="similarity">
    <text evidence="4 14">Belongs to the cytochrome P450 family.</text>
</comment>
<evidence type="ECO:0000256" key="8">
    <source>
        <dbReference type="ARBA" id="ARBA00022848"/>
    </source>
</evidence>
<dbReference type="OrthoDB" id="2789670at2759"/>
<dbReference type="PANTHER" id="PTHR24300">
    <property type="entry name" value="CYTOCHROME P450 508A4-RELATED"/>
    <property type="match status" value="1"/>
</dbReference>
<keyword evidence="7" id="KW-0256">Endoplasmic reticulum</keyword>
<dbReference type="GO" id="GO:0016712">
    <property type="term" value="F:oxidoreductase activity, acting on paired donors, with incorporation or reduction of molecular oxygen, reduced flavin or flavoprotein as one donor, and incorporation of one atom of oxygen"/>
    <property type="evidence" value="ECO:0007669"/>
    <property type="project" value="TreeGrafter"/>
</dbReference>
<evidence type="ECO:0008006" key="18">
    <source>
        <dbReference type="Google" id="ProtNLM"/>
    </source>
</evidence>
<dbReference type="Pfam" id="PF00067">
    <property type="entry name" value="p450"/>
    <property type="match status" value="2"/>
</dbReference>
<evidence type="ECO:0000313" key="16">
    <source>
        <dbReference type="EMBL" id="KAJ3601233.1"/>
    </source>
</evidence>
<evidence type="ECO:0000256" key="7">
    <source>
        <dbReference type="ARBA" id="ARBA00022824"/>
    </source>
</evidence>